<accession>A0A7R9QGU1</accession>
<proteinExistence type="predicted"/>
<dbReference type="Gene3D" id="3.20.110.10">
    <property type="entry name" value="Glycoside hydrolase 38, N terminal domain"/>
    <property type="match status" value="1"/>
</dbReference>
<dbReference type="InterPro" id="IPR000602">
    <property type="entry name" value="Glyco_hydro_38_N"/>
</dbReference>
<feature type="non-terminal residue" evidence="4">
    <location>
        <position position="1"/>
    </location>
</feature>
<protein>
    <recommendedName>
        <fullName evidence="3">Glycoside hydrolase family 38 central domain-containing protein</fullName>
    </recommendedName>
</protein>
<dbReference type="InterPro" id="IPR028995">
    <property type="entry name" value="Glyco_hydro_57/38_cen_sf"/>
</dbReference>
<dbReference type="PANTHER" id="PTHR11607">
    <property type="entry name" value="ALPHA-MANNOSIDASE"/>
    <property type="match status" value="1"/>
</dbReference>
<dbReference type="GO" id="GO:0004559">
    <property type="term" value="F:alpha-mannosidase activity"/>
    <property type="evidence" value="ECO:0007669"/>
    <property type="project" value="InterPro"/>
</dbReference>
<keyword evidence="1" id="KW-0378">Hydrolase</keyword>
<evidence type="ECO:0000256" key="2">
    <source>
        <dbReference type="ARBA" id="ARBA00023295"/>
    </source>
</evidence>
<dbReference type="InterPro" id="IPR011330">
    <property type="entry name" value="Glyco_hydro/deAcase_b/a-brl"/>
</dbReference>
<keyword evidence="5" id="KW-1185">Reference proteome</keyword>
<dbReference type="AlphaFoldDB" id="A0A7R9QGU1"/>
<dbReference type="EMBL" id="CAJPIZ010033691">
    <property type="protein sequence ID" value="CAG2120482.1"/>
    <property type="molecule type" value="Genomic_DNA"/>
</dbReference>
<evidence type="ECO:0000313" key="4">
    <source>
        <dbReference type="EMBL" id="CAD7645280.1"/>
    </source>
</evidence>
<sequence>GLKFLNEQFGKCARPKVSWQIDPFGASLEMPSLYAQMGFDTHVYNRGPDHGEYIWNVSPDLNTRIFTTILHAHYSAPGGFNFENGNNMINDSNVQDKTNKFIENARNWNKDYGNINHVLVTMGDDFQYKTANFWFENMDRMIKEAKARHPDVNLMYSSPNCYVKAVNGLNHTFDERNVDYLSYWVGYYANRPALKYQDRLTNNILQAGKQMSVLARLDPSKTTAYMDEARNEVAVMTHHDAITGTSPQATSDDYTSRLQSGYAAAKQVIRKAYSYLKSKDSEKKVVLNDVYCDFLNITDC</sequence>
<dbReference type="InterPro" id="IPR015341">
    <property type="entry name" value="Glyco_hydro_38_cen"/>
</dbReference>
<dbReference type="Gene3D" id="1.20.1270.50">
    <property type="entry name" value="Glycoside hydrolase family 38, central domain"/>
    <property type="match status" value="2"/>
</dbReference>
<feature type="domain" description="Glycoside hydrolase family 38 central" evidence="3">
    <location>
        <begin position="182"/>
        <end position="258"/>
    </location>
</feature>
<dbReference type="PANTHER" id="PTHR11607:SF3">
    <property type="entry name" value="LYSOSOMAL ALPHA-MANNOSIDASE"/>
    <property type="match status" value="1"/>
</dbReference>
<evidence type="ECO:0000259" key="3">
    <source>
        <dbReference type="SMART" id="SM00872"/>
    </source>
</evidence>
<gene>
    <name evidence="4" type="ORF">OSB1V03_LOCUS20429</name>
</gene>
<reference evidence="4" key="1">
    <citation type="submission" date="2020-11" db="EMBL/GenBank/DDBJ databases">
        <authorList>
            <person name="Tran Van P."/>
        </authorList>
    </citation>
    <scope>NUCLEOTIDE SEQUENCE</scope>
</reference>
<evidence type="ECO:0000256" key="1">
    <source>
        <dbReference type="ARBA" id="ARBA00022801"/>
    </source>
</evidence>
<dbReference type="SUPFAM" id="SSF88713">
    <property type="entry name" value="Glycoside hydrolase/deacetylase"/>
    <property type="match status" value="1"/>
</dbReference>
<keyword evidence="2" id="KW-0326">Glycosidase</keyword>
<organism evidence="4">
    <name type="scientific">Medioppia subpectinata</name>
    <dbReference type="NCBI Taxonomy" id="1979941"/>
    <lineage>
        <taxon>Eukaryota</taxon>
        <taxon>Metazoa</taxon>
        <taxon>Ecdysozoa</taxon>
        <taxon>Arthropoda</taxon>
        <taxon>Chelicerata</taxon>
        <taxon>Arachnida</taxon>
        <taxon>Acari</taxon>
        <taxon>Acariformes</taxon>
        <taxon>Sarcoptiformes</taxon>
        <taxon>Oribatida</taxon>
        <taxon>Brachypylina</taxon>
        <taxon>Oppioidea</taxon>
        <taxon>Oppiidae</taxon>
        <taxon>Medioppia</taxon>
    </lineage>
</organism>
<dbReference type="GO" id="GO:0006013">
    <property type="term" value="P:mannose metabolic process"/>
    <property type="evidence" value="ECO:0007669"/>
    <property type="project" value="InterPro"/>
</dbReference>
<dbReference type="Pfam" id="PF09261">
    <property type="entry name" value="Alpha-mann_mid"/>
    <property type="match status" value="1"/>
</dbReference>
<dbReference type="InterPro" id="IPR037094">
    <property type="entry name" value="Glyco_hydro_38_cen_sf"/>
</dbReference>
<dbReference type="InterPro" id="IPR027291">
    <property type="entry name" value="Glyco_hydro_38_N_sf"/>
</dbReference>
<feature type="non-terminal residue" evidence="4">
    <location>
        <position position="300"/>
    </location>
</feature>
<dbReference type="GO" id="GO:0005764">
    <property type="term" value="C:lysosome"/>
    <property type="evidence" value="ECO:0007669"/>
    <property type="project" value="TreeGrafter"/>
</dbReference>
<dbReference type="EMBL" id="OC888266">
    <property type="protein sequence ID" value="CAD7645280.1"/>
    <property type="molecule type" value="Genomic_DNA"/>
</dbReference>
<dbReference type="Pfam" id="PF01074">
    <property type="entry name" value="Glyco_hydro_38N"/>
    <property type="match status" value="1"/>
</dbReference>
<dbReference type="OrthoDB" id="6513338at2759"/>
<dbReference type="Proteomes" id="UP000759131">
    <property type="component" value="Unassembled WGS sequence"/>
</dbReference>
<evidence type="ECO:0000313" key="5">
    <source>
        <dbReference type="Proteomes" id="UP000759131"/>
    </source>
</evidence>
<name>A0A7R9QGU1_9ACAR</name>
<dbReference type="SUPFAM" id="SSF88688">
    <property type="entry name" value="Families 57/38 glycoside transferase middle domain"/>
    <property type="match status" value="1"/>
</dbReference>
<dbReference type="InterPro" id="IPR050843">
    <property type="entry name" value="Glycosyl_Hydrlase_38"/>
</dbReference>
<dbReference type="SMART" id="SM00872">
    <property type="entry name" value="Alpha-mann_mid"/>
    <property type="match status" value="1"/>
</dbReference>